<dbReference type="EMBL" id="JAFJMO010000012">
    <property type="protein sequence ID" value="KAJ8260625.1"/>
    <property type="molecule type" value="Genomic_DNA"/>
</dbReference>
<evidence type="ECO:0000313" key="5">
    <source>
        <dbReference type="Proteomes" id="UP001152803"/>
    </source>
</evidence>
<gene>
    <name evidence="4" type="ORF">COCON_G00163480</name>
</gene>
<proteinExistence type="predicted"/>
<dbReference type="InterPro" id="IPR028149">
    <property type="entry name" value="Tantalus-like"/>
</dbReference>
<dbReference type="Pfam" id="PF15386">
    <property type="entry name" value="Tantalus"/>
    <property type="match status" value="1"/>
</dbReference>
<feature type="region of interest" description="Disordered" evidence="2">
    <location>
        <begin position="208"/>
        <end position="227"/>
    </location>
</feature>
<feature type="region of interest" description="Disordered" evidence="2">
    <location>
        <begin position="242"/>
        <end position="284"/>
    </location>
</feature>
<feature type="domain" description="Tantalus-like" evidence="3">
    <location>
        <begin position="986"/>
        <end position="1043"/>
    </location>
</feature>
<keyword evidence="5" id="KW-1185">Reference proteome</keyword>
<feature type="region of interest" description="Disordered" evidence="2">
    <location>
        <begin position="358"/>
        <end position="408"/>
    </location>
</feature>
<reference evidence="4" key="1">
    <citation type="journal article" date="2023" name="Science">
        <title>Genome structures resolve the early diversification of teleost fishes.</title>
        <authorList>
            <person name="Parey E."/>
            <person name="Louis A."/>
            <person name="Montfort J."/>
            <person name="Bouchez O."/>
            <person name="Roques C."/>
            <person name="Iampietro C."/>
            <person name="Lluch J."/>
            <person name="Castinel A."/>
            <person name="Donnadieu C."/>
            <person name="Desvignes T."/>
            <person name="Floi Bucao C."/>
            <person name="Jouanno E."/>
            <person name="Wen M."/>
            <person name="Mejri S."/>
            <person name="Dirks R."/>
            <person name="Jansen H."/>
            <person name="Henkel C."/>
            <person name="Chen W.J."/>
            <person name="Zahm M."/>
            <person name="Cabau C."/>
            <person name="Klopp C."/>
            <person name="Thompson A.W."/>
            <person name="Robinson-Rechavi M."/>
            <person name="Braasch I."/>
            <person name="Lecointre G."/>
            <person name="Bobe J."/>
            <person name="Postlethwait J.H."/>
            <person name="Berthelot C."/>
            <person name="Roest Crollius H."/>
            <person name="Guiguen Y."/>
        </authorList>
    </citation>
    <scope>NUCLEOTIDE SEQUENCE</scope>
    <source>
        <strain evidence="4">Concon-B</strain>
    </source>
</reference>
<evidence type="ECO:0000259" key="3">
    <source>
        <dbReference type="Pfam" id="PF15386"/>
    </source>
</evidence>
<protein>
    <recommendedName>
        <fullName evidence="3">Tantalus-like domain-containing protein</fullName>
    </recommendedName>
</protein>
<feature type="region of interest" description="Disordered" evidence="2">
    <location>
        <begin position="847"/>
        <end position="972"/>
    </location>
</feature>
<keyword evidence="1" id="KW-0597">Phosphoprotein</keyword>
<dbReference type="AlphaFoldDB" id="A0A9Q1D720"/>
<feature type="compositionally biased region" description="Low complexity" evidence="2">
    <location>
        <begin position="246"/>
        <end position="266"/>
    </location>
</feature>
<feature type="region of interest" description="Disordered" evidence="2">
    <location>
        <begin position="1"/>
        <end position="28"/>
    </location>
</feature>
<feature type="compositionally biased region" description="Polar residues" evidence="2">
    <location>
        <begin position="697"/>
        <end position="706"/>
    </location>
</feature>
<feature type="region of interest" description="Disordered" evidence="2">
    <location>
        <begin position="40"/>
        <end position="96"/>
    </location>
</feature>
<feature type="compositionally biased region" description="Pro residues" evidence="2">
    <location>
        <begin position="370"/>
        <end position="380"/>
    </location>
</feature>
<evidence type="ECO:0000256" key="2">
    <source>
        <dbReference type="SAM" id="MobiDB-lite"/>
    </source>
</evidence>
<feature type="region of interest" description="Disordered" evidence="2">
    <location>
        <begin position="1059"/>
        <end position="1081"/>
    </location>
</feature>
<accession>A0A9Q1D720</accession>
<feature type="compositionally biased region" description="Basic residues" evidence="2">
    <location>
        <begin position="508"/>
        <end position="520"/>
    </location>
</feature>
<evidence type="ECO:0000256" key="1">
    <source>
        <dbReference type="ARBA" id="ARBA00022553"/>
    </source>
</evidence>
<feature type="region of interest" description="Disordered" evidence="2">
    <location>
        <begin position="431"/>
        <end position="566"/>
    </location>
</feature>
<organism evidence="4 5">
    <name type="scientific">Conger conger</name>
    <name type="common">Conger eel</name>
    <name type="synonym">Muraena conger</name>
    <dbReference type="NCBI Taxonomy" id="82655"/>
    <lineage>
        <taxon>Eukaryota</taxon>
        <taxon>Metazoa</taxon>
        <taxon>Chordata</taxon>
        <taxon>Craniata</taxon>
        <taxon>Vertebrata</taxon>
        <taxon>Euteleostomi</taxon>
        <taxon>Actinopterygii</taxon>
        <taxon>Neopterygii</taxon>
        <taxon>Teleostei</taxon>
        <taxon>Anguilliformes</taxon>
        <taxon>Congridae</taxon>
        <taxon>Conger</taxon>
    </lineage>
</organism>
<feature type="region of interest" description="Disordered" evidence="2">
    <location>
        <begin position="681"/>
        <end position="738"/>
    </location>
</feature>
<feature type="compositionally biased region" description="Basic and acidic residues" evidence="2">
    <location>
        <begin position="863"/>
        <end position="874"/>
    </location>
</feature>
<feature type="compositionally biased region" description="Basic and acidic residues" evidence="2">
    <location>
        <begin position="475"/>
        <end position="493"/>
    </location>
</feature>
<feature type="region of interest" description="Disordered" evidence="2">
    <location>
        <begin position="316"/>
        <end position="340"/>
    </location>
</feature>
<dbReference type="InterPro" id="IPR026320">
    <property type="entry name" value="PRR14"/>
</dbReference>
<evidence type="ECO:0000313" key="4">
    <source>
        <dbReference type="EMBL" id="KAJ8260625.1"/>
    </source>
</evidence>
<dbReference type="PANTHER" id="PTHR14522">
    <property type="entry name" value="EMO2-RELATED"/>
    <property type="match status" value="1"/>
</dbReference>
<sequence>MPYNTEPFSAIGSASREGTEQRTRSRARVRMLSTVPADLRGGQQMALPGPASPCSLPLLYQERAQKGSPPCREQRKAAAGQPPRDPLHTGPGGVRHTEPQVLAAERHGVRSKANVVKEGSMLGGLQWAPTAAPSPAPPAGPAGEQLGALERLLSGQQAELKRLLAGALGALCQRVEAVERGVERLCEQGVAHAAGLGRLAAQLQELRGSLPARPPSPPTPTAGTLVHWRRRTSFCHRDRILQTRAPSPSGRGSAQQSASAAGGSASLQRKAPPPGLSQGCLPGNYSPVSDFEDLEVELGVEGRDALGWLLNSEIESTDRDDEEGARSVPPLPQPWDGLEGRPSAARLLAQRVHFSPDLQAPSMAALQTPSRPPGSSPPADPAQIRTPKKELPLGTFPGPEVVGSERRLSPLPQSLKAGGVALWEGRPDHSRQLTLLLPPGLPGDRQTPETSTSDTRGELKPAPCLTTQPLITRDWQSRKASESVGARWRERADSLSSSEEEEDVGVEKRKKKRKKSRGAGKPRSGSGFRDSQSPRSPPYVGLLAASGPLAEDGHGRGASFGGQERQAGDVLGPISLGSFRQSHSLSGPYTQLKPLGLGASSPPLAPLQESTLSPPLVTWTAGRGPDCQLMPFHSSGPPLSWVSAVSPPLFKQATPSNGRSKPCPGKSLLLQLSETAARLSPLAGTSPTDWPARAQPGSFSHTFSSKLQHHWGKPLSSPGSPARTEGGQAAAAESEGGSTRQWLPLLPLELHVASRATPLHQLLGSRSALRPSLSRLFQTNTPPAPFPLAIFSQGSFSRAGLHTVLALSKPAFFRLLVRHRCRLPLPKLSPVTLDHFLGQILTARDTYPPLPPLPDRTAPPGLDNDHSYARRSRQDSSSNRRRSPTKAKVPPIRAVDSVPSRPPSRRISKARLAADRVRHPAVLDPPLHRHAPSEPPPGFVLTSANVKYPGLHGRGAAREGAQPGQRSKRVSQIRIRKTVPKPDNNLTPMGLPKPQRLKKKVFSLEEIYTNKNYRSPTPNRSLETIFEEPKEKNGALVCIGQQKRKRVLDFPDFTLPRKRRARASPGVLRGPRGRGRRGRPDDADLDIMLIERLSELEDFFSRQGLED</sequence>
<dbReference type="Proteomes" id="UP001152803">
    <property type="component" value="Unassembled WGS sequence"/>
</dbReference>
<feature type="compositionally biased region" description="Low complexity" evidence="2">
    <location>
        <begin position="725"/>
        <end position="738"/>
    </location>
</feature>
<dbReference type="PANTHER" id="PTHR14522:SF2">
    <property type="entry name" value="PROLINE-RICH PROTEIN 14"/>
    <property type="match status" value="1"/>
</dbReference>
<comment type="caution">
    <text evidence="4">The sequence shown here is derived from an EMBL/GenBank/DDBJ whole genome shotgun (WGS) entry which is preliminary data.</text>
</comment>
<dbReference type="OrthoDB" id="6163216at2759"/>
<name>A0A9Q1D720_CONCO</name>